<comment type="similarity">
    <text evidence="1">Belongs to the universal ribosomal protein uL3 family.</text>
</comment>
<dbReference type="EMBL" id="PKPP01000002">
    <property type="protein sequence ID" value="PWA99907.1"/>
    <property type="molecule type" value="Genomic_DNA"/>
</dbReference>
<keyword evidence="5" id="KW-1185">Reference proteome</keyword>
<keyword evidence="3" id="KW-0687">Ribonucleoprotein</keyword>
<dbReference type="GO" id="GO:0003723">
    <property type="term" value="F:RNA binding"/>
    <property type="evidence" value="ECO:0007669"/>
    <property type="project" value="TreeGrafter"/>
</dbReference>
<dbReference type="GO" id="GO:0022625">
    <property type="term" value="C:cytosolic large ribosomal subunit"/>
    <property type="evidence" value="ECO:0007669"/>
    <property type="project" value="TreeGrafter"/>
</dbReference>
<dbReference type="InterPro" id="IPR009000">
    <property type="entry name" value="Transl_B-barrel_sf"/>
</dbReference>
<dbReference type="Gene3D" id="3.30.1430.10">
    <property type="match status" value="1"/>
</dbReference>
<protein>
    <submittedName>
        <fullName evidence="4">60S ribosomal protein L3</fullName>
    </submittedName>
</protein>
<dbReference type="OrthoDB" id="1611972at2759"/>
<dbReference type="GO" id="GO:0003735">
    <property type="term" value="F:structural constituent of ribosome"/>
    <property type="evidence" value="ECO:0007669"/>
    <property type="project" value="InterPro"/>
</dbReference>
<dbReference type="Pfam" id="PF00297">
    <property type="entry name" value="Ribosomal_L3"/>
    <property type="match status" value="1"/>
</dbReference>
<reference evidence="4 5" key="1">
    <citation type="journal article" date="2018" name="Mol. Plant">
        <title>The genome of Artemisia annua provides insight into the evolution of Asteraceae family and artemisinin biosynthesis.</title>
        <authorList>
            <person name="Shen Q."/>
            <person name="Zhang L."/>
            <person name="Liao Z."/>
            <person name="Wang S."/>
            <person name="Yan T."/>
            <person name="Shi P."/>
            <person name="Liu M."/>
            <person name="Fu X."/>
            <person name="Pan Q."/>
            <person name="Wang Y."/>
            <person name="Lv Z."/>
            <person name="Lu X."/>
            <person name="Zhang F."/>
            <person name="Jiang W."/>
            <person name="Ma Y."/>
            <person name="Chen M."/>
            <person name="Hao X."/>
            <person name="Li L."/>
            <person name="Tang Y."/>
            <person name="Lv G."/>
            <person name="Zhou Y."/>
            <person name="Sun X."/>
            <person name="Brodelius P.E."/>
            <person name="Rose J.K.C."/>
            <person name="Tang K."/>
        </authorList>
    </citation>
    <scope>NUCLEOTIDE SEQUENCE [LARGE SCALE GENOMIC DNA]</scope>
    <source>
        <strain evidence="5">cv. Huhao1</strain>
        <tissue evidence="4">Leaf</tissue>
    </source>
</reference>
<dbReference type="InterPro" id="IPR000597">
    <property type="entry name" value="Ribosomal_uL3"/>
</dbReference>
<evidence type="ECO:0000313" key="5">
    <source>
        <dbReference type="Proteomes" id="UP000245207"/>
    </source>
</evidence>
<dbReference type="AlphaFoldDB" id="A0A2U1QPM6"/>
<evidence type="ECO:0000256" key="1">
    <source>
        <dbReference type="ARBA" id="ARBA00006540"/>
    </source>
</evidence>
<evidence type="ECO:0000256" key="2">
    <source>
        <dbReference type="ARBA" id="ARBA00022980"/>
    </source>
</evidence>
<dbReference type="InterPro" id="IPR045077">
    <property type="entry name" value="L3_arc_euk"/>
</dbReference>
<dbReference type="Gene3D" id="2.40.30.10">
    <property type="entry name" value="Translation factors"/>
    <property type="match status" value="1"/>
</dbReference>
<keyword evidence="2 4" id="KW-0689">Ribosomal protein</keyword>
<dbReference type="PANTHER" id="PTHR11363:SF5">
    <property type="entry name" value="LARGE RIBOSOMAL SUBUNIT PROTEIN UL3"/>
    <property type="match status" value="1"/>
</dbReference>
<dbReference type="GO" id="GO:0006412">
    <property type="term" value="P:translation"/>
    <property type="evidence" value="ECO:0007669"/>
    <property type="project" value="InterPro"/>
</dbReference>
<gene>
    <name evidence="4" type="ORF">CTI12_AA001630</name>
</gene>
<evidence type="ECO:0000256" key="3">
    <source>
        <dbReference type="ARBA" id="ARBA00023274"/>
    </source>
</evidence>
<name>A0A2U1QPM6_ARTAN</name>
<accession>A0A2U1QPM6</accession>
<dbReference type="SUPFAM" id="SSF50447">
    <property type="entry name" value="Translation proteins"/>
    <property type="match status" value="1"/>
</dbReference>
<proteinExistence type="inferred from homology"/>
<evidence type="ECO:0000313" key="4">
    <source>
        <dbReference type="EMBL" id="PWA99907.1"/>
    </source>
</evidence>
<dbReference type="PANTHER" id="PTHR11363">
    <property type="entry name" value="60S RIBOSOMAL PROTEIN L3-RELATED"/>
    <property type="match status" value="1"/>
</dbReference>
<dbReference type="Proteomes" id="UP000245207">
    <property type="component" value="Unassembled WGS sequence"/>
</dbReference>
<comment type="caution">
    <text evidence="4">The sequence shown here is derived from an EMBL/GenBank/DDBJ whole genome shotgun (WGS) entry which is preliminary data.</text>
</comment>
<dbReference type="STRING" id="35608.A0A2U1QPM6"/>
<sequence>MKKYGTIIRVLAHTQIMKMKGLKQKKDHLMEIQVNGGTIAQKVDFAYGIFEKQVLIDAVFQKDEMIDIIGVTKAVYHGPVVLDFLTGNITLQGTPTVGVVLLEGKPNDRWKGAHEIRVLKMLPAKGESISTNTAAGTVHVPPRETISDNEGEHSTVVMPFLASAYGTSYPFENVHHTSRVDIQSFVRSQLPYRSDMEEVIGAVDVVNVYFGTNRSTKPHRRPHKTYKLELGQFYSGDYVKFLQQITLGL</sequence>
<organism evidence="4 5">
    <name type="scientific">Artemisia annua</name>
    <name type="common">Sweet wormwood</name>
    <dbReference type="NCBI Taxonomy" id="35608"/>
    <lineage>
        <taxon>Eukaryota</taxon>
        <taxon>Viridiplantae</taxon>
        <taxon>Streptophyta</taxon>
        <taxon>Embryophyta</taxon>
        <taxon>Tracheophyta</taxon>
        <taxon>Spermatophyta</taxon>
        <taxon>Magnoliopsida</taxon>
        <taxon>eudicotyledons</taxon>
        <taxon>Gunneridae</taxon>
        <taxon>Pentapetalae</taxon>
        <taxon>asterids</taxon>
        <taxon>campanulids</taxon>
        <taxon>Asterales</taxon>
        <taxon>Asteraceae</taxon>
        <taxon>Asteroideae</taxon>
        <taxon>Anthemideae</taxon>
        <taxon>Artemisiinae</taxon>
        <taxon>Artemisia</taxon>
    </lineage>
</organism>